<keyword evidence="3" id="KW-1185">Reference proteome</keyword>
<dbReference type="EMBL" id="NBCO01000032">
    <property type="protein sequence ID" value="ORC85897.1"/>
    <property type="molecule type" value="Genomic_DNA"/>
</dbReference>
<accession>A0A1X0NMI4</accession>
<feature type="domain" description="SET" evidence="1">
    <location>
        <begin position="378"/>
        <end position="421"/>
    </location>
</feature>
<dbReference type="GO" id="GO:0005634">
    <property type="term" value="C:nucleus"/>
    <property type="evidence" value="ECO:0007669"/>
    <property type="project" value="TreeGrafter"/>
</dbReference>
<gene>
    <name evidence="2" type="ORF">TM35_000322120</name>
</gene>
<protein>
    <recommendedName>
        <fullName evidence="1">SET domain-containing protein</fullName>
    </recommendedName>
</protein>
<dbReference type="SUPFAM" id="SSF144232">
    <property type="entry name" value="HIT/MYND zinc finger-like"/>
    <property type="match status" value="1"/>
</dbReference>
<dbReference type="PANTHER" id="PTHR12197:SF268">
    <property type="entry name" value="SET DOMAIN-CONTAINING PROTEIN"/>
    <property type="match status" value="1"/>
</dbReference>
<name>A0A1X0NMI4_9TRYP</name>
<evidence type="ECO:0000259" key="1">
    <source>
        <dbReference type="Pfam" id="PF00856"/>
    </source>
</evidence>
<dbReference type="InterPro" id="IPR046341">
    <property type="entry name" value="SET_dom_sf"/>
</dbReference>
<dbReference type="Gene3D" id="1.25.40.10">
    <property type="entry name" value="Tetratricopeptide repeat domain"/>
    <property type="match status" value="2"/>
</dbReference>
<dbReference type="Gene3D" id="2.170.270.10">
    <property type="entry name" value="SET domain"/>
    <property type="match status" value="1"/>
</dbReference>
<dbReference type="RefSeq" id="XP_028879963.1">
    <property type="nucleotide sequence ID" value="XM_029028839.1"/>
</dbReference>
<dbReference type="OrthoDB" id="5945798at2759"/>
<dbReference type="PANTHER" id="PTHR12197">
    <property type="entry name" value="HISTONE-LYSINE N-METHYLTRANSFERASE SMYD"/>
    <property type="match status" value="1"/>
</dbReference>
<dbReference type="SUPFAM" id="SSF82199">
    <property type="entry name" value="SET domain"/>
    <property type="match status" value="1"/>
</dbReference>
<evidence type="ECO:0000313" key="3">
    <source>
        <dbReference type="Proteomes" id="UP000192257"/>
    </source>
</evidence>
<organism evidence="2 3">
    <name type="scientific">Trypanosoma theileri</name>
    <dbReference type="NCBI Taxonomy" id="67003"/>
    <lineage>
        <taxon>Eukaryota</taxon>
        <taxon>Discoba</taxon>
        <taxon>Euglenozoa</taxon>
        <taxon>Kinetoplastea</taxon>
        <taxon>Metakinetoplastina</taxon>
        <taxon>Trypanosomatida</taxon>
        <taxon>Trypanosomatidae</taxon>
        <taxon>Trypanosoma</taxon>
    </lineage>
</organism>
<dbReference type="AlphaFoldDB" id="A0A1X0NMI4"/>
<dbReference type="STRING" id="67003.A0A1X0NMI4"/>
<dbReference type="InterPro" id="IPR050869">
    <property type="entry name" value="H3K4_H4K5_MeTrfase"/>
</dbReference>
<reference evidence="2 3" key="1">
    <citation type="submission" date="2017-03" db="EMBL/GenBank/DDBJ databases">
        <title>An alternative strategy for trypanosome survival in the mammalian bloodstream revealed through genome and transcriptome analysis of the ubiquitous bovine parasite Trypanosoma (Megatrypanum) theileri.</title>
        <authorList>
            <person name="Kelly S."/>
            <person name="Ivens A."/>
            <person name="Mott A."/>
            <person name="O'Neill E."/>
            <person name="Emms D."/>
            <person name="Macleod O."/>
            <person name="Voorheis P."/>
            <person name="Matthews J."/>
            <person name="Matthews K."/>
            <person name="Carrington M."/>
        </authorList>
    </citation>
    <scope>NUCLEOTIDE SEQUENCE [LARGE SCALE GENOMIC DNA]</scope>
    <source>
        <strain evidence="2">Edinburgh</strain>
    </source>
</reference>
<dbReference type="InterPro" id="IPR001214">
    <property type="entry name" value="SET_dom"/>
</dbReference>
<dbReference type="VEuPathDB" id="TriTrypDB:TM35_000322120"/>
<dbReference type="Gene3D" id="6.10.140.2220">
    <property type="match status" value="1"/>
</dbReference>
<dbReference type="GeneID" id="39988619"/>
<evidence type="ECO:0000313" key="2">
    <source>
        <dbReference type="EMBL" id="ORC85897.1"/>
    </source>
</evidence>
<dbReference type="CDD" id="cd20071">
    <property type="entry name" value="SET_SMYD"/>
    <property type="match status" value="1"/>
</dbReference>
<proteinExistence type="predicted"/>
<sequence length="617" mass="68008">MEELRVRGNALFSNDPRAAAAIYQEALQVYTTLDDKSKASALEEYTKCAGNALTCLFKLEEYEACVALAYEVLNVNPLIAKAYAFIGRCALLNPTITLPCQAGPLQYLCRAVHLLPTLGEATLPFMEKALDELLRERDETQCASESEEVCVEVRAGDCGKCVVAGTRLPAMLAVSSTLQPFSVCVYEDAAGRGVCAHCGIVIAVHYTAETTTGNTHTMANNNNNNNNNNESTTATTVCRGCGLVAYCSPDCAAEHRQQHEQYECGPLRRLRAVIQTQSQSQSQTFTREDFAAAAHTISTIAAARSHRPGHEALRQQLQSHAAVISQRLAPLVALTHDLFGINAADNSSSEEAAFITHVLGVVRCNALEVCDETGLGVGQALYADSITSYFNHSCTPNCAIEAGAIVTTRPIAPEEELTIAYIPQLYWPARLRREELADRYFFNCLCSRCSSSSKENNHNTINKKNDTFDAALEATLSSGFKEKEREHLAQVQLLCSRIRDKEVDEVDGSDRDALLRLMKDCRQHLFPFHYLFQELRNTLTFVYAVLGDTAACLRSCLEELLLWEAIVPGAHPVKRLKVQNALRCLEEENEDESSRSISEPYLLQPLLLKFASLYGIS</sequence>
<dbReference type="Proteomes" id="UP000192257">
    <property type="component" value="Unassembled WGS sequence"/>
</dbReference>
<comment type="caution">
    <text evidence="2">The sequence shown here is derived from an EMBL/GenBank/DDBJ whole genome shotgun (WGS) entry which is preliminary data.</text>
</comment>
<dbReference type="Pfam" id="PF00856">
    <property type="entry name" value="SET"/>
    <property type="match status" value="1"/>
</dbReference>
<dbReference type="InterPro" id="IPR011990">
    <property type="entry name" value="TPR-like_helical_dom_sf"/>
</dbReference>